<accession>A0A8H5FFL1</accession>
<dbReference type="PANTHER" id="PTHR47805">
    <property type="entry name" value="SAGA-ASSOCIATED FACTOR 73"/>
    <property type="match status" value="1"/>
</dbReference>
<evidence type="ECO:0000313" key="3">
    <source>
        <dbReference type="EMBL" id="KAF5335024.1"/>
    </source>
</evidence>
<comment type="caution">
    <text evidence="3">The sequence shown here is derived from an EMBL/GenBank/DDBJ whole genome shotgun (WGS) entry which is preliminary data.</text>
</comment>
<dbReference type="Proteomes" id="UP000559256">
    <property type="component" value="Unassembled WGS sequence"/>
</dbReference>
<dbReference type="InterPro" id="IPR037804">
    <property type="entry name" value="SGF73"/>
</dbReference>
<dbReference type="AlphaFoldDB" id="A0A8H5FFL1"/>
<evidence type="ECO:0000313" key="4">
    <source>
        <dbReference type="Proteomes" id="UP000559256"/>
    </source>
</evidence>
<dbReference type="PROSITE" id="PS51505">
    <property type="entry name" value="SCA7"/>
    <property type="match status" value="1"/>
</dbReference>
<proteinExistence type="predicted"/>
<evidence type="ECO:0000259" key="2">
    <source>
        <dbReference type="PROSITE" id="PS51505"/>
    </source>
</evidence>
<dbReference type="GO" id="GO:0006357">
    <property type="term" value="P:regulation of transcription by RNA polymerase II"/>
    <property type="evidence" value="ECO:0007669"/>
    <property type="project" value="TreeGrafter"/>
</dbReference>
<evidence type="ECO:0000256" key="1">
    <source>
        <dbReference type="SAM" id="Coils"/>
    </source>
</evidence>
<dbReference type="SUPFAM" id="SSF56112">
    <property type="entry name" value="Protein kinase-like (PK-like)"/>
    <property type="match status" value="1"/>
</dbReference>
<keyword evidence="4" id="KW-1185">Reference proteome</keyword>
<gene>
    <name evidence="3" type="ORF">D9758_016191</name>
</gene>
<name>A0A8H5FFL1_9AGAR</name>
<dbReference type="InterPro" id="IPR011009">
    <property type="entry name" value="Kinase-like_dom_sf"/>
</dbReference>
<sequence>MAGIARNFFQNSSHFTVYGLNINMVEGNSYRYDMDPGGLTGDAGGLEDGEFEMTDKPVLSIQVLEHAPTFCWMKGYHSVNLLGTIFKTEPQHTAMFFKSPFLAIRGTRELQGKAAHRSFDSLEQRQEVCRGRVSVESDFSCQRSSWSSCGFGTDAGSGIGYFSGESFLYETGSHQEDSNLALVGRISSSHPTLGSRKNIKSATTRFISCEDVQTMKKLHRGSSFQVYSAKHKNRIVVFKEFFGSRAKQHLQQVLNLSHGLMDPCFLKVKGISTSESPTQFIVFDNACSASFELNVASALQEDQTQSVRIGFAIVGGLSAGLSYICRKGIPLSLFSVENLEIYVTDDDELKIGSAPSKTDVAEAPGDAQEDRLWEIFNQSCLNAFERANRLLYPKVPPQSLVAIVPASENETISERSNFGESSPVAHSSKPRRDLVWEAARRRTSTVELVAQHYQDYLDITRLKPVGSFALRQLKAQTRRLILQKLHQCPSYKREEITFTTTITENAIISHSTPFNGEICYVCGEQVGESSLFSPKATKGRVKGPVDYDKQCGVINDKGLPCRRSVTCKSHSMGAKRAVQGRSRKYDDLLLVWQREHNPNFVEPVKKQRRLKEEKEKLEEELAEEAAAAMSLDLTKKVEGGRMGYMYTYTEGG</sequence>
<reference evidence="3 4" key="1">
    <citation type="journal article" date="2020" name="ISME J.">
        <title>Uncovering the hidden diversity of litter-decomposition mechanisms in mushroom-forming fungi.</title>
        <authorList>
            <person name="Floudas D."/>
            <person name="Bentzer J."/>
            <person name="Ahren D."/>
            <person name="Johansson T."/>
            <person name="Persson P."/>
            <person name="Tunlid A."/>
        </authorList>
    </citation>
    <scope>NUCLEOTIDE SEQUENCE [LARGE SCALE GENOMIC DNA]</scope>
    <source>
        <strain evidence="3 4">CBS 291.85</strain>
    </source>
</reference>
<protein>
    <recommendedName>
        <fullName evidence="2">SCA7 domain-containing protein</fullName>
    </recommendedName>
</protein>
<dbReference type="GO" id="GO:0000124">
    <property type="term" value="C:SAGA complex"/>
    <property type="evidence" value="ECO:0007669"/>
    <property type="project" value="InterPro"/>
</dbReference>
<dbReference type="OrthoDB" id="3026831at2759"/>
<dbReference type="PANTHER" id="PTHR47805:SF1">
    <property type="entry name" value="SAGA-ASSOCIATED FACTOR 73"/>
    <property type="match status" value="1"/>
</dbReference>
<dbReference type="InterPro" id="IPR013243">
    <property type="entry name" value="SCA7_dom"/>
</dbReference>
<organism evidence="3 4">
    <name type="scientific">Tetrapyrgos nigripes</name>
    <dbReference type="NCBI Taxonomy" id="182062"/>
    <lineage>
        <taxon>Eukaryota</taxon>
        <taxon>Fungi</taxon>
        <taxon>Dikarya</taxon>
        <taxon>Basidiomycota</taxon>
        <taxon>Agaricomycotina</taxon>
        <taxon>Agaricomycetes</taxon>
        <taxon>Agaricomycetidae</taxon>
        <taxon>Agaricales</taxon>
        <taxon>Marasmiineae</taxon>
        <taxon>Marasmiaceae</taxon>
        <taxon>Tetrapyrgos</taxon>
    </lineage>
</organism>
<dbReference type="Pfam" id="PF08313">
    <property type="entry name" value="SCA7"/>
    <property type="match status" value="1"/>
</dbReference>
<dbReference type="Gene3D" id="6.10.140.1270">
    <property type="match status" value="1"/>
</dbReference>
<feature type="coiled-coil region" evidence="1">
    <location>
        <begin position="604"/>
        <end position="634"/>
    </location>
</feature>
<keyword evidence="1" id="KW-0175">Coiled coil</keyword>
<feature type="domain" description="SCA7" evidence="2">
    <location>
        <begin position="538"/>
        <end position="604"/>
    </location>
</feature>
<dbReference type="EMBL" id="JAACJM010000249">
    <property type="protein sequence ID" value="KAF5335024.1"/>
    <property type="molecule type" value="Genomic_DNA"/>
</dbReference>
<dbReference type="GO" id="GO:0031048">
    <property type="term" value="P:regulatory ncRNA-mediated heterochromatin formation"/>
    <property type="evidence" value="ECO:0007669"/>
    <property type="project" value="TreeGrafter"/>
</dbReference>
<dbReference type="GO" id="GO:1904802">
    <property type="term" value="P:RITS complex assembly"/>
    <property type="evidence" value="ECO:0007669"/>
    <property type="project" value="TreeGrafter"/>
</dbReference>